<dbReference type="AlphaFoldDB" id="A0AAN8YFY7"/>
<evidence type="ECO:0000313" key="2">
    <source>
        <dbReference type="EMBL" id="KAK6792009.1"/>
    </source>
</evidence>
<dbReference type="EMBL" id="JBANQN010000004">
    <property type="protein sequence ID" value="KAK6792009.1"/>
    <property type="molecule type" value="Genomic_DNA"/>
</dbReference>
<evidence type="ECO:0000256" key="1">
    <source>
        <dbReference type="SAM" id="MobiDB-lite"/>
    </source>
</evidence>
<sequence>MNRWEERVVKETSNQQTTILEIQNQATNRQYQTNDQKHNTISSKFKIDKKNNVMIVSSSDHEENDSEHTGREESSSGQEENTNEQTGDDPTTVEEGSGYTSTADYESIESGNSDSDDEAEKLIQTFNNTSCNKEVEQTFQELTESINLSPRGKHTRGSQISKIVTRSHAKINNSS</sequence>
<dbReference type="Proteomes" id="UP001371456">
    <property type="component" value="Unassembled WGS sequence"/>
</dbReference>
<organism evidence="2 3">
    <name type="scientific">Solanum bulbocastanum</name>
    <name type="common">Wild potato</name>
    <dbReference type="NCBI Taxonomy" id="147425"/>
    <lineage>
        <taxon>Eukaryota</taxon>
        <taxon>Viridiplantae</taxon>
        <taxon>Streptophyta</taxon>
        <taxon>Embryophyta</taxon>
        <taxon>Tracheophyta</taxon>
        <taxon>Spermatophyta</taxon>
        <taxon>Magnoliopsida</taxon>
        <taxon>eudicotyledons</taxon>
        <taxon>Gunneridae</taxon>
        <taxon>Pentapetalae</taxon>
        <taxon>asterids</taxon>
        <taxon>lamiids</taxon>
        <taxon>Solanales</taxon>
        <taxon>Solanaceae</taxon>
        <taxon>Solanoideae</taxon>
        <taxon>Solaneae</taxon>
        <taxon>Solanum</taxon>
    </lineage>
</organism>
<protein>
    <submittedName>
        <fullName evidence="2">Uncharacterized protein</fullName>
    </submittedName>
</protein>
<feature type="compositionally biased region" description="Polar residues" evidence="1">
    <location>
        <begin position="27"/>
        <end position="43"/>
    </location>
</feature>
<feature type="compositionally biased region" description="Polar residues" evidence="1">
    <location>
        <begin position="157"/>
        <end position="175"/>
    </location>
</feature>
<comment type="caution">
    <text evidence="2">The sequence shown here is derived from an EMBL/GenBank/DDBJ whole genome shotgun (WGS) entry which is preliminary data.</text>
</comment>
<keyword evidence="3" id="KW-1185">Reference proteome</keyword>
<feature type="region of interest" description="Disordered" evidence="1">
    <location>
        <begin position="27"/>
        <end position="118"/>
    </location>
</feature>
<feature type="compositionally biased region" description="Polar residues" evidence="1">
    <location>
        <begin position="98"/>
        <end position="113"/>
    </location>
</feature>
<name>A0AAN8YFY7_SOLBU</name>
<gene>
    <name evidence="2" type="ORF">RDI58_011090</name>
</gene>
<feature type="region of interest" description="Disordered" evidence="1">
    <location>
        <begin position="148"/>
        <end position="175"/>
    </location>
</feature>
<proteinExistence type="predicted"/>
<reference evidence="2 3" key="1">
    <citation type="submission" date="2024-02" db="EMBL/GenBank/DDBJ databases">
        <title>de novo genome assembly of Solanum bulbocastanum strain 11H21.</title>
        <authorList>
            <person name="Hosaka A.J."/>
        </authorList>
    </citation>
    <scope>NUCLEOTIDE SEQUENCE [LARGE SCALE GENOMIC DNA]</scope>
    <source>
        <tissue evidence="2">Young leaves</tissue>
    </source>
</reference>
<evidence type="ECO:0000313" key="3">
    <source>
        <dbReference type="Proteomes" id="UP001371456"/>
    </source>
</evidence>
<accession>A0AAN8YFY7</accession>
<feature type="compositionally biased region" description="Polar residues" evidence="1">
    <location>
        <begin position="75"/>
        <end position="89"/>
    </location>
</feature>